<sequence>MYTDANVQDRLNLPSHGSLFLTFSSIPYFNFLFLFFDFILFRFSQLLQTCEGVVELGYLSS</sequence>
<evidence type="ECO:0000313" key="3">
    <source>
        <dbReference type="Proteomes" id="UP000325433"/>
    </source>
</evidence>
<proteinExistence type="predicted"/>
<reference evidence="3" key="1">
    <citation type="submission" date="2019-04" db="EMBL/GenBank/DDBJ databases">
        <title>Friends and foes A comparative genomics studyof 23 Aspergillus species from section Flavi.</title>
        <authorList>
            <consortium name="DOE Joint Genome Institute"/>
            <person name="Kjaerbolling I."/>
            <person name="Vesth T."/>
            <person name="Frisvad J.C."/>
            <person name="Nybo J.L."/>
            <person name="Theobald S."/>
            <person name="Kildgaard S."/>
            <person name="Isbrandt T."/>
            <person name="Kuo A."/>
            <person name="Sato A."/>
            <person name="Lyhne E.K."/>
            <person name="Kogle M.E."/>
            <person name="Wiebenga A."/>
            <person name="Kun R.S."/>
            <person name="Lubbers R.J."/>
            <person name="Makela M.R."/>
            <person name="Barry K."/>
            <person name="Chovatia M."/>
            <person name="Clum A."/>
            <person name="Daum C."/>
            <person name="Haridas S."/>
            <person name="He G."/>
            <person name="LaButti K."/>
            <person name="Lipzen A."/>
            <person name="Mondo S."/>
            <person name="Riley R."/>
            <person name="Salamov A."/>
            <person name="Simmons B.A."/>
            <person name="Magnuson J.K."/>
            <person name="Henrissat B."/>
            <person name="Mortensen U.H."/>
            <person name="Larsen T.O."/>
            <person name="Devries R.P."/>
            <person name="Grigoriev I.V."/>
            <person name="Machida M."/>
            <person name="Baker S.E."/>
            <person name="Andersen M.R."/>
        </authorList>
    </citation>
    <scope>NUCLEOTIDE SEQUENCE [LARGE SCALE GENOMIC DNA]</scope>
    <source>
        <strain evidence="3">CBS 130015</strain>
    </source>
</reference>
<evidence type="ECO:0000313" key="2">
    <source>
        <dbReference type="EMBL" id="KAE8320096.1"/>
    </source>
</evidence>
<keyword evidence="3" id="KW-1185">Reference proteome</keyword>
<dbReference type="Proteomes" id="UP000325433">
    <property type="component" value="Unassembled WGS sequence"/>
</dbReference>
<feature type="transmembrane region" description="Helical" evidence="1">
    <location>
        <begin position="20"/>
        <end position="41"/>
    </location>
</feature>
<keyword evidence="1" id="KW-1133">Transmembrane helix</keyword>
<dbReference type="AlphaFoldDB" id="A0A5N6WII3"/>
<dbReference type="EMBL" id="ML738292">
    <property type="protein sequence ID" value="KAE8320096.1"/>
    <property type="molecule type" value="Genomic_DNA"/>
</dbReference>
<accession>A0A5N6WII3</accession>
<evidence type="ECO:0000256" key="1">
    <source>
        <dbReference type="SAM" id="Phobius"/>
    </source>
</evidence>
<keyword evidence="1" id="KW-0472">Membrane</keyword>
<name>A0A5N6WII3_9EURO</name>
<keyword evidence="1" id="KW-0812">Transmembrane</keyword>
<gene>
    <name evidence="2" type="ORF">BDV41DRAFT_516716</name>
</gene>
<protein>
    <submittedName>
        <fullName evidence="2">Uncharacterized protein</fullName>
    </submittedName>
</protein>
<organism evidence="2 3">
    <name type="scientific">Aspergillus transmontanensis</name>
    <dbReference type="NCBI Taxonomy" id="1034304"/>
    <lineage>
        <taxon>Eukaryota</taxon>
        <taxon>Fungi</taxon>
        <taxon>Dikarya</taxon>
        <taxon>Ascomycota</taxon>
        <taxon>Pezizomycotina</taxon>
        <taxon>Eurotiomycetes</taxon>
        <taxon>Eurotiomycetidae</taxon>
        <taxon>Eurotiales</taxon>
        <taxon>Aspergillaceae</taxon>
        <taxon>Aspergillus</taxon>
        <taxon>Aspergillus subgen. Circumdati</taxon>
    </lineage>
</organism>